<dbReference type="InterPro" id="IPR011010">
    <property type="entry name" value="DNA_brk_join_enz"/>
</dbReference>
<dbReference type="SUPFAM" id="SSF56349">
    <property type="entry name" value="DNA breaking-rejoining enzymes"/>
    <property type="match status" value="1"/>
</dbReference>
<feature type="coiled-coil region" evidence="2">
    <location>
        <begin position="1230"/>
        <end position="1285"/>
    </location>
</feature>
<keyword evidence="3" id="KW-0472">Membrane</keyword>
<feature type="transmembrane region" description="Helical" evidence="3">
    <location>
        <begin position="1344"/>
        <end position="1366"/>
    </location>
</feature>
<keyword evidence="2" id="KW-0175">Coiled coil</keyword>
<dbReference type="PROSITE" id="PS51898">
    <property type="entry name" value="TYR_RECOMBINASE"/>
    <property type="match status" value="1"/>
</dbReference>
<dbReference type="Gene3D" id="1.10.443.10">
    <property type="entry name" value="Intergrase catalytic core"/>
    <property type="match status" value="1"/>
</dbReference>
<feature type="transmembrane region" description="Helical" evidence="3">
    <location>
        <begin position="1313"/>
        <end position="1332"/>
    </location>
</feature>
<proteinExistence type="predicted"/>
<keyword evidence="3" id="KW-1133">Transmembrane helix</keyword>
<dbReference type="EMBL" id="CAUYUJ010016854">
    <property type="protein sequence ID" value="CAK0869503.1"/>
    <property type="molecule type" value="Genomic_DNA"/>
</dbReference>
<dbReference type="Proteomes" id="UP001189429">
    <property type="component" value="Unassembled WGS sequence"/>
</dbReference>
<organism evidence="5 6">
    <name type="scientific">Prorocentrum cordatum</name>
    <dbReference type="NCBI Taxonomy" id="2364126"/>
    <lineage>
        <taxon>Eukaryota</taxon>
        <taxon>Sar</taxon>
        <taxon>Alveolata</taxon>
        <taxon>Dinophyceae</taxon>
        <taxon>Prorocentrales</taxon>
        <taxon>Prorocentraceae</taxon>
        <taxon>Prorocentrum</taxon>
    </lineage>
</organism>
<protein>
    <recommendedName>
        <fullName evidence="4">Tyr recombinase domain-containing protein</fullName>
    </recommendedName>
</protein>
<keyword evidence="1" id="KW-0233">DNA recombination</keyword>
<evidence type="ECO:0000313" key="5">
    <source>
        <dbReference type="EMBL" id="CAK0869503.1"/>
    </source>
</evidence>
<dbReference type="InterPro" id="IPR002104">
    <property type="entry name" value="Integrase_catalytic"/>
</dbReference>
<keyword evidence="3" id="KW-0812">Transmembrane</keyword>
<feature type="domain" description="Tyr recombinase" evidence="4">
    <location>
        <begin position="1031"/>
        <end position="1219"/>
    </location>
</feature>
<keyword evidence="6" id="KW-1185">Reference proteome</keyword>
<evidence type="ECO:0000256" key="2">
    <source>
        <dbReference type="SAM" id="Coils"/>
    </source>
</evidence>
<gene>
    <name evidence="5" type="ORF">PCOR1329_LOCUS55835</name>
</gene>
<evidence type="ECO:0000256" key="3">
    <source>
        <dbReference type="SAM" id="Phobius"/>
    </source>
</evidence>
<name>A0ABN9V9J4_9DINO</name>
<evidence type="ECO:0000313" key="6">
    <source>
        <dbReference type="Proteomes" id="UP001189429"/>
    </source>
</evidence>
<evidence type="ECO:0000259" key="4">
    <source>
        <dbReference type="PROSITE" id="PS51898"/>
    </source>
</evidence>
<reference evidence="5" key="1">
    <citation type="submission" date="2023-10" db="EMBL/GenBank/DDBJ databases">
        <authorList>
            <person name="Chen Y."/>
            <person name="Shah S."/>
            <person name="Dougan E. K."/>
            <person name="Thang M."/>
            <person name="Chan C."/>
        </authorList>
    </citation>
    <scope>NUCLEOTIDE SEQUENCE [LARGE SCALE GENOMIC DNA]</scope>
</reference>
<evidence type="ECO:0000256" key="1">
    <source>
        <dbReference type="ARBA" id="ARBA00023172"/>
    </source>
</evidence>
<comment type="caution">
    <text evidence="5">The sequence shown here is derived from an EMBL/GenBank/DDBJ whole genome shotgun (WGS) entry which is preliminary data.</text>
</comment>
<dbReference type="InterPro" id="IPR013762">
    <property type="entry name" value="Integrase-like_cat_sf"/>
</dbReference>
<accession>A0ABN9V9J4</accession>
<sequence length="1424" mass="154928">MAAPDDRSQMTEFQAGDLGSEVLRRSSSSRIRTSVFQVGDLVQNLSVITVRRGESLDSEILEEDLESGTLMKVLELGVGRRLHIVTADGELSGWVSTETAKKKPLLEPAPAAPSGARAAPAAGGPLARPACMKGGPPSLWATLVTAWSASLGACWFWGWTQAPWAPFVVPPSFSGCGAEETCHCSCDQELRRTIDFQAALRCLLLAGLLVLGLATPTAGALGFFAGACRRCRRGSPERAAGPQILVRNENGPRGFDWHHRVLLFRASEDIWICLTPDHDLVRVKLLDTRHEVIDSAIMDDDNRGMGFDQKGVAVLDGEEFFVQKIAASSLPDFKREARADFGDLRTLGVDLSMLTSAELLVRWTKQTKIAVERNPRHPDYSGLDIVISAPVNAVVRATTSKPNTWVTDRLKDLEAASEASGHAINGMDAARRAEAYGARPTDFTEESPLAEVLDSRDHYGMEPKNLASFDFHRVKILRRDPDLRKRLRQRSSQQGLLTRRPLQKGHAGIFAVKKDGPQRLIMDAQAANRARRLPPPIRSGSSRCMADLDLSDPRLRASGFGGLSSGPPASPTGLKGDVGDCVYNFTVPELASRFGFEDRFDAEELESTGCLPATIWDDAKGVETTAVAHRVEKTLDDGQDHIMKEMQPAPTLRPGKCAAGAHVDNLHGHFLQRWLGHVANLNQLSPETTPASSACYRSIDEALEKPKRTRPSAKSEIRCAMNLLFLMEADLSAKYSDQEIREARRWRERWRYRDVPLIEGQACEGLGYVRADAPGLVAGPLTAFGKALARRKRAPGVPALADGWTDRRRRHLVSAERWRWQDEHIDLKEARAALTGLRRRCRSVKLLSSKLLTLSDSRVTVGAFEKGRSSAGLQAALPWAGSPSAPGFDPREFRHGLLRAASREPQAGGWALRNQVSERRPCDFQAADAILDGNPFAQFGQDDRPRRWLAHQDWQTAAAGEGRDSLVTATVSNATLQRYAAAVHEFEVYAESKKLDLQLLRLKTTGRVDLPKALASLKGWAKRSPGRMRLPLPDIIVDDTAVDLIEHDRPMMAAAASLQTDTYTRPSGVVELRQGQILPPAPAARLGAHFGIVIAPSEWYKVTKTGGQDSLLVGDAARPWLTNVLWILRQPKAADSQRLFTFSLSLLDREIKKAADRLGYSPLGVCPHVFRHPGASNDKAHGRRTLKEVQKRGRWASSASVARYEKSAVILQQLRKVTQEKKTRAEDPRLLRARAELDKARGAARQLESKAKSAQEISRRDSAELARARAQLHNATAQARAAAQHAASARRRAEALERGAREGWPWARAQPGVAALAGALGAAGVFGPDAFVSRYAKAAGVGAGSLLVSASLAFALAGAGGGSYAAAVAETAAGQAPWAASAALALLGLLGALRWLTGFECRLVRVDTLVVSSETGEVQATLGL</sequence>
<feature type="transmembrane region" description="Helical" evidence="3">
    <location>
        <begin position="198"/>
        <end position="225"/>
    </location>
</feature>
<feature type="transmembrane region" description="Helical" evidence="3">
    <location>
        <begin position="1378"/>
        <end position="1396"/>
    </location>
</feature>